<gene>
    <name evidence="2" type="ORF">BV898_03202</name>
</gene>
<dbReference type="AlphaFoldDB" id="A0A1W0X5J7"/>
<evidence type="ECO:0000256" key="1">
    <source>
        <dbReference type="SAM" id="SignalP"/>
    </source>
</evidence>
<feature type="chain" id="PRO_5012348101" evidence="1">
    <location>
        <begin position="20"/>
        <end position="91"/>
    </location>
</feature>
<dbReference type="Proteomes" id="UP000192578">
    <property type="component" value="Unassembled WGS sequence"/>
</dbReference>
<protein>
    <submittedName>
        <fullName evidence="2">Uncharacterized protein</fullName>
    </submittedName>
</protein>
<dbReference type="EMBL" id="MTYJ01000015">
    <property type="protein sequence ID" value="OQV22765.1"/>
    <property type="molecule type" value="Genomic_DNA"/>
</dbReference>
<keyword evidence="1" id="KW-0732">Signal</keyword>
<comment type="caution">
    <text evidence="2">The sequence shown here is derived from an EMBL/GenBank/DDBJ whole genome shotgun (WGS) entry which is preliminary data.</text>
</comment>
<accession>A0A1W0X5J7</accession>
<keyword evidence="3" id="KW-1185">Reference proteome</keyword>
<feature type="signal peptide" evidence="1">
    <location>
        <begin position="1"/>
        <end position="19"/>
    </location>
</feature>
<name>A0A1W0X5J7_HYPEX</name>
<reference evidence="3" key="1">
    <citation type="submission" date="2017-01" db="EMBL/GenBank/DDBJ databases">
        <title>Comparative genomics of anhydrobiosis in the tardigrade Hypsibius dujardini.</title>
        <authorList>
            <person name="Yoshida Y."/>
            <person name="Koutsovoulos G."/>
            <person name="Laetsch D."/>
            <person name="Stevens L."/>
            <person name="Kumar S."/>
            <person name="Horikawa D."/>
            <person name="Ishino K."/>
            <person name="Komine S."/>
            <person name="Tomita M."/>
            <person name="Blaxter M."/>
            <person name="Arakawa K."/>
        </authorList>
    </citation>
    <scope>NUCLEOTIDE SEQUENCE [LARGE SCALE GENOMIC DNA]</scope>
    <source>
        <strain evidence="3">Z151</strain>
    </source>
</reference>
<evidence type="ECO:0000313" key="2">
    <source>
        <dbReference type="EMBL" id="OQV22765.1"/>
    </source>
</evidence>
<sequence>MSSTLQLIILVSVPAFSLGQVYNSLKLYNSDMITLPCSYYPDMRAGTLKLKYYPQDNYTTTIKVENSSRCSDSSTYAIYLNVKCEKQFTFH</sequence>
<organism evidence="2 3">
    <name type="scientific">Hypsibius exemplaris</name>
    <name type="common">Freshwater tardigrade</name>
    <dbReference type="NCBI Taxonomy" id="2072580"/>
    <lineage>
        <taxon>Eukaryota</taxon>
        <taxon>Metazoa</taxon>
        <taxon>Ecdysozoa</taxon>
        <taxon>Tardigrada</taxon>
        <taxon>Eutardigrada</taxon>
        <taxon>Parachela</taxon>
        <taxon>Hypsibioidea</taxon>
        <taxon>Hypsibiidae</taxon>
        <taxon>Hypsibius</taxon>
    </lineage>
</organism>
<proteinExistence type="predicted"/>
<evidence type="ECO:0000313" key="3">
    <source>
        <dbReference type="Proteomes" id="UP000192578"/>
    </source>
</evidence>